<evidence type="ECO:0000256" key="3">
    <source>
        <dbReference type="ARBA" id="ARBA00023242"/>
    </source>
</evidence>
<evidence type="ECO:0000256" key="2">
    <source>
        <dbReference type="ARBA" id="ARBA00009389"/>
    </source>
</evidence>
<dbReference type="AlphaFoldDB" id="A0A0H5RJX2"/>
<dbReference type="GO" id="GO:0003713">
    <property type="term" value="F:transcription coactivator activity"/>
    <property type="evidence" value="ECO:0007669"/>
    <property type="project" value="InterPro"/>
</dbReference>
<dbReference type="PANTHER" id="PTHR13168:SF0">
    <property type="entry name" value="C-MYC-BINDING PROTEIN"/>
    <property type="match status" value="1"/>
</dbReference>
<reference evidence="5" key="1">
    <citation type="submission" date="2015-04" db="EMBL/GenBank/DDBJ databases">
        <title>The genome sequence of the plant pathogenic Rhizarian Plasmodiophora brassicae reveals insights in its biotrophic life cycle and the origin of chitin synthesis.</title>
        <authorList>
            <person name="Schwelm A."/>
            <person name="Fogelqvist J."/>
            <person name="Knaust A."/>
            <person name="Julke S."/>
            <person name="Lilja T."/>
            <person name="Dhandapani V."/>
            <person name="Bonilla-Rosso G."/>
            <person name="Karlsson M."/>
            <person name="Shevchenko A."/>
            <person name="Choi S.R."/>
            <person name="Kim H.G."/>
            <person name="Park J.Y."/>
            <person name="Lim Y.P."/>
            <person name="Ludwig-Muller J."/>
            <person name="Dixelius C."/>
        </authorList>
    </citation>
    <scope>NUCLEOTIDE SEQUENCE</scope>
    <source>
        <tissue evidence="5">Potato root galls</tissue>
    </source>
</reference>
<dbReference type="EMBL" id="HACM01008582">
    <property type="protein sequence ID" value="CRZ09024.1"/>
    <property type="molecule type" value="Transcribed_RNA"/>
</dbReference>
<evidence type="ECO:0000256" key="4">
    <source>
        <dbReference type="SAM" id="Coils"/>
    </source>
</evidence>
<keyword evidence="3" id="KW-0539">Nucleus</keyword>
<feature type="coiled-coil region" evidence="4">
    <location>
        <begin position="65"/>
        <end position="92"/>
    </location>
</feature>
<comment type="subcellular location">
    <subcellularLocation>
        <location evidence="1">Nucleus</location>
    </subcellularLocation>
</comment>
<organism evidence="5">
    <name type="scientific">Spongospora subterranea</name>
    <dbReference type="NCBI Taxonomy" id="70186"/>
    <lineage>
        <taxon>Eukaryota</taxon>
        <taxon>Sar</taxon>
        <taxon>Rhizaria</taxon>
        <taxon>Endomyxa</taxon>
        <taxon>Phytomyxea</taxon>
        <taxon>Plasmodiophorida</taxon>
        <taxon>Plasmodiophoridae</taxon>
        <taxon>Spongospora</taxon>
    </lineage>
</organism>
<keyword evidence="4" id="KW-0175">Coiled coil</keyword>
<evidence type="ECO:0000256" key="1">
    <source>
        <dbReference type="ARBA" id="ARBA00004123"/>
    </source>
</evidence>
<evidence type="ECO:0008006" key="6">
    <source>
        <dbReference type="Google" id="ProtNLM"/>
    </source>
</evidence>
<proteinExistence type="inferred from homology"/>
<dbReference type="InterPro" id="IPR026060">
    <property type="entry name" value="AMY1"/>
</dbReference>
<dbReference type="PANTHER" id="PTHR13168">
    <property type="entry name" value="ASSOCIATE OF C-MYC AMY-1"/>
    <property type="match status" value="1"/>
</dbReference>
<sequence>MNSSLNLQTAESKKEQFQEYLEKSGVIDALTKVLVALYEAQERPPAENAIDFIKEYLGAPIGVDIDELRKTCERQRDEIGQLNKTIAEMTTKIESLNNGVPGQNVKPEN</sequence>
<dbReference type="GO" id="GO:0005634">
    <property type="term" value="C:nucleus"/>
    <property type="evidence" value="ECO:0007669"/>
    <property type="project" value="UniProtKB-SubCell"/>
</dbReference>
<protein>
    <recommendedName>
        <fullName evidence="6">c-Myc-binding protein</fullName>
    </recommendedName>
</protein>
<name>A0A0H5RJX2_9EUKA</name>
<evidence type="ECO:0000313" key="5">
    <source>
        <dbReference type="EMBL" id="CRZ09024.1"/>
    </source>
</evidence>
<comment type="similarity">
    <text evidence="2">Belongs to the AMY1 family.</text>
</comment>
<dbReference type="PRINTS" id="PR02028">
    <property type="entry name" value="CMYCBINDINGP"/>
</dbReference>
<accession>A0A0H5RJX2</accession>